<evidence type="ECO:0000256" key="1">
    <source>
        <dbReference type="SAM" id="SignalP"/>
    </source>
</evidence>
<feature type="signal peptide" evidence="1">
    <location>
        <begin position="1"/>
        <end position="33"/>
    </location>
</feature>
<organism evidence="2 3">
    <name type="scientific">Skeletonema marinoi</name>
    <dbReference type="NCBI Taxonomy" id="267567"/>
    <lineage>
        <taxon>Eukaryota</taxon>
        <taxon>Sar</taxon>
        <taxon>Stramenopiles</taxon>
        <taxon>Ochrophyta</taxon>
        <taxon>Bacillariophyta</taxon>
        <taxon>Coscinodiscophyceae</taxon>
        <taxon>Thalassiosirophycidae</taxon>
        <taxon>Thalassiosirales</taxon>
        <taxon>Skeletonemataceae</taxon>
        <taxon>Skeletonema</taxon>
        <taxon>Skeletonema marinoi-dohrnii complex</taxon>
    </lineage>
</organism>
<protein>
    <recommendedName>
        <fullName evidence="4">Fe2OG dioxygenase domain-containing protein</fullName>
    </recommendedName>
</protein>
<gene>
    <name evidence="2" type="ORF">QTG54_005670</name>
</gene>
<proteinExistence type="predicted"/>
<dbReference type="Gene3D" id="2.60.120.620">
    <property type="entry name" value="q2cbj1_9rhob like domain"/>
    <property type="match status" value="1"/>
</dbReference>
<accession>A0AAD9DFW0</accession>
<sequence length="352" mass="39317">MRILSLLCCSHHDLQLDCFLLLLILSAIPNCSSFSAPNNQHPTPTTKILPVATSHEEPIILSLSDVFTHEDVNDMIQLVESSIESSALTPTSAYQEDVFSKEAWDAEDIILRNIVQPLLDDGTIPKDDSSDNEVALRSFVYAVTHHPHKITQDDIIAGANIIQRREAVERWKSDEGLSIMKLSMDYDMIKEEGDNMAVDWDEISLGKRYEVPSELLDKIEHVIPTVLKGGRDSWTRTDATIVKYHEGDLQVPHIDPCDATLLICLQPCLEGGSTCFPLLDPSRRLENSRGGGYLFFSSHAMGQDQDDSSGNERNVLSLHHGGRVLKGEKIVIQIMLEYNGDEDVQTWLEVVA</sequence>
<dbReference type="Proteomes" id="UP001224775">
    <property type="component" value="Unassembled WGS sequence"/>
</dbReference>
<comment type="caution">
    <text evidence="2">The sequence shown here is derived from an EMBL/GenBank/DDBJ whole genome shotgun (WGS) entry which is preliminary data.</text>
</comment>
<keyword evidence="3" id="KW-1185">Reference proteome</keyword>
<evidence type="ECO:0008006" key="4">
    <source>
        <dbReference type="Google" id="ProtNLM"/>
    </source>
</evidence>
<name>A0AAD9DFW0_9STRA</name>
<dbReference type="EMBL" id="JATAAI010000008">
    <property type="protein sequence ID" value="KAK1744073.1"/>
    <property type="molecule type" value="Genomic_DNA"/>
</dbReference>
<feature type="chain" id="PRO_5042079609" description="Fe2OG dioxygenase domain-containing protein" evidence="1">
    <location>
        <begin position="34"/>
        <end position="352"/>
    </location>
</feature>
<evidence type="ECO:0000313" key="3">
    <source>
        <dbReference type="Proteomes" id="UP001224775"/>
    </source>
</evidence>
<reference evidence="2" key="1">
    <citation type="submission" date="2023-06" db="EMBL/GenBank/DDBJ databases">
        <title>Survivors Of The Sea: Transcriptome response of Skeletonema marinoi to long-term dormancy.</title>
        <authorList>
            <person name="Pinder M.I.M."/>
            <person name="Kourtchenko O."/>
            <person name="Robertson E.K."/>
            <person name="Larsson T."/>
            <person name="Maumus F."/>
            <person name="Osuna-Cruz C.M."/>
            <person name="Vancaester E."/>
            <person name="Stenow R."/>
            <person name="Vandepoele K."/>
            <person name="Ploug H."/>
            <person name="Bruchert V."/>
            <person name="Godhe A."/>
            <person name="Topel M."/>
        </authorList>
    </citation>
    <scope>NUCLEOTIDE SEQUENCE</scope>
    <source>
        <strain evidence="2">R05AC</strain>
    </source>
</reference>
<keyword evidence="1" id="KW-0732">Signal</keyword>
<evidence type="ECO:0000313" key="2">
    <source>
        <dbReference type="EMBL" id="KAK1744073.1"/>
    </source>
</evidence>
<dbReference type="AlphaFoldDB" id="A0AAD9DFW0"/>